<name>A0ABD0JJE6_9CAEN</name>
<evidence type="ECO:0000256" key="1">
    <source>
        <dbReference type="SAM" id="MobiDB-lite"/>
    </source>
</evidence>
<keyword evidence="3" id="KW-1185">Reference proteome</keyword>
<evidence type="ECO:0000313" key="2">
    <source>
        <dbReference type="EMBL" id="KAK7474883.1"/>
    </source>
</evidence>
<proteinExistence type="predicted"/>
<comment type="caution">
    <text evidence="2">The sequence shown here is derived from an EMBL/GenBank/DDBJ whole genome shotgun (WGS) entry which is preliminary data.</text>
</comment>
<dbReference type="EMBL" id="JACVVK020000422">
    <property type="protein sequence ID" value="KAK7474883.1"/>
    <property type="molecule type" value="Genomic_DNA"/>
</dbReference>
<feature type="compositionally biased region" description="Basic and acidic residues" evidence="1">
    <location>
        <begin position="318"/>
        <end position="350"/>
    </location>
</feature>
<protein>
    <submittedName>
        <fullName evidence="2">Uncharacterized protein</fullName>
    </submittedName>
</protein>
<dbReference type="AlphaFoldDB" id="A0ABD0JJE6"/>
<organism evidence="2 3">
    <name type="scientific">Batillaria attramentaria</name>
    <dbReference type="NCBI Taxonomy" id="370345"/>
    <lineage>
        <taxon>Eukaryota</taxon>
        <taxon>Metazoa</taxon>
        <taxon>Spiralia</taxon>
        <taxon>Lophotrochozoa</taxon>
        <taxon>Mollusca</taxon>
        <taxon>Gastropoda</taxon>
        <taxon>Caenogastropoda</taxon>
        <taxon>Sorbeoconcha</taxon>
        <taxon>Cerithioidea</taxon>
        <taxon>Batillariidae</taxon>
        <taxon>Batillaria</taxon>
    </lineage>
</organism>
<feature type="non-terminal residue" evidence="2">
    <location>
        <position position="384"/>
    </location>
</feature>
<feature type="region of interest" description="Disordered" evidence="1">
    <location>
        <begin position="317"/>
        <end position="350"/>
    </location>
</feature>
<dbReference type="Proteomes" id="UP001519460">
    <property type="component" value="Unassembled WGS sequence"/>
</dbReference>
<gene>
    <name evidence="2" type="ORF">BaRGS_00033885</name>
</gene>
<evidence type="ECO:0000313" key="3">
    <source>
        <dbReference type="Proteomes" id="UP001519460"/>
    </source>
</evidence>
<accession>A0ABD0JJE6</accession>
<reference evidence="2 3" key="1">
    <citation type="journal article" date="2023" name="Sci. Data">
        <title>Genome assembly of the Korean intertidal mud-creeper Batillaria attramentaria.</title>
        <authorList>
            <person name="Patra A.K."/>
            <person name="Ho P.T."/>
            <person name="Jun S."/>
            <person name="Lee S.J."/>
            <person name="Kim Y."/>
            <person name="Won Y.J."/>
        </authorList>
    </citation>
    <scope>NUCLEOTIDE SEQUENCE [LARGE SCALE GENOMIC DNA]</scope>
    <source>
        <strain evidence="2">Wonlab-2016</strain>
    </source>
</reference>
<sequence>MQDPAEERDGHANDLNIQAVDDLVVTDHHVEINITTRGGSPARAELLNSEENEPVGRVNPPAAPVHLQRAERLVVCARSTTINLDIGPVQVREIVDTGAVKRADNSDKDTGFKVVRLGARVDRREGGTGDTNQEKDTTLIQRETFHHIGADSAVVCLPLDHCSMAGTDEHTRSVTEEPTQTPAHASGAVKFTIQAEIDTTLQNDLLRRLGSGVLPAVVKQLHEEYSVRLLGVSGSLTFVLEAAEGDFALVREYPGKIEDVLSGLFSVDVRPRAQWGDVVEMQSKLGDELDEFVLGQHLPPKDPQDKACQVTNGHVSHLHTDAEDPDDPLNHGDRDRKSDTEAPIKSHHLDQTCHGHVVHLRLDFGDNPADVREYGNRTDDLQEA</sequence>